<feature type="compositionally biased region" description="Acidic residues" evidence="3">
    <location>
        <begin position="619"/>
        <end position="628"/>
    </location>
</feature>
<feature type="domain" description="ELYS-like" evidence="4">
    <location>
        <begin position="45"/>
        <end position="256"/>
    </location>
</feature>
<evidence type="ECO:0000256" key="3">
    <source>
        <dbReference type="SAM" id="MobiDB-lite"/>
    </source>
</evidence>
<proteinExistence type="predicted"/>
<sequence length="819" mass="90406">MENGAEPAPGPSCLPHFELAANNFAWRGSRPQEIEQRRALLDDLLIFDILLRSGGTRSPDILYPPHDEQSLIRLLEAIEDSNYDALKKDCLVYFLLKWHQDGREEKFALQKCIPPQFAALADAYWHLDSGINLAYGVSILADARLNRDYASKILQAISLSPDASTLIRKYVQTAKPPLTEPDDIELYTLALADSSLLEAWQFQRTFHESKEIRPRLFRGILEWCVSPKPRPAALMQLLGLPLSAFEESTLHSYVLKPPTNSPLDALPLLQDLVCVRLIQLGRYIEAIRMDREFSASKIGANARQSQERSKMVQDLYNALPAIERAHVDAELAAPSAERAKPQRSGQRTPPGEDVDMAQSWEEIRSSELQASTSKHPASRPIPERANAPRFGGPAPSLPTIPTPPRLPTTTNAVQARQSFPMLPTTFATPSGSRPRTSLSNTAGRLVLGTLPHVSSPLSGAKFPAPSLSPNQPQKTAGNLFMSANQQPNAFYTPPAKVNGHAQPIFPPRPQPPPVANGNAEKPSAEKADDAEMEVEGNENTKEKEHDEEMDHRSEEQVEPKPTEAEEEEKELGYSVFGNELSSWANIENKQDRTSDVPDEVKSLSKSSTSMKRKVPGSFGDDDEDEDMEDSHHHHHHRRHSEKPRRQPEMEDEEPASSRPTRSKQQSISTRSTATRKKAKSKRNDSKEPKRRRSSGTRQNIPGTLMDEEAEEEEEEDHVAPLRTTTTTSTKPPSQRRSGASTTTKPVSRGSTTSDMADELGEGVQTRRRSSRLTATGSGATVVSSSGGVDGDASPRKSARTRKPTTKTGTSGRGKKRAGA</sequence>
<feature type="compositionally biased region" description="Pro residues" evidence="3">
    <location>
        <begin position="395"/>
        <end position="404"/>
    </location>
</feature>
<dbReference type="InterPro" id="IPR025151">
    <property type="entry name" value="ELYS_dom"/>
</dbReference>
<evidence type="ECO:0000256" key="1">
    <source>
        <dbReference type="ARBA" id="ARBA00004123"/>
    </source>
</evidence>
<dbReference type="GO" id="GO:0005634">
    <property type="term" value="C:nucleus"/>
    <property type="evidence" value="ECO:0007669"/>
    <property type="project" value="UniProtKB-SubCell"/>
</dbReference>
<organism evidence="5 6">
    <name type="scientific">Leucocoprinus leucothites</name>
    <dbReference type="NCBI Taxonomy" id="201217"/>
    <lineage>
        <taxon>Eukaryota</taxon>
        <taxon>Fungi</taxon>
        <taxon>Dikarya</taxon>
        <taxon>Basidiomycota</taxon>
        <taxon>Agaricomycotina</taxon>
        <taxon>Agaricomycetes</taxon>
        <taxon>Agaricomycetidae</taxon>
        <taxon>Agaricales</taxon>
        <taxon>Agaricineae</taxon>
        <taxon>Agaricaceae</taxon>
        <taxon>Leucocoprinus</taxon>
    </lineage>
</organism>
<feature type="compositionally biased region" description="Polar residues" evidence="3">
    <location>
        <begin position="366"/>
        <end position="375"/>
    </location>
</feature>
<evidence type="ECO:0000313" key="5">
    <source>
        <dbReference type="EMBL" id="KAF5357206.1"/>
    </source>
</evidence>
<comment type="caution">
    <text evidence="5">The sequence shown here is derived from an EMBL/GenBank/DDBJ whole genome shotgun (WGS) entry which is preliminary data.</text>
</comment>
<feature type="region of interest" description="Disordered" evidence="3">
    <location>
        <begin position="486"/>
        <end position="819"/>
    </location>
</feature>
<feature type="compositionally biased region" description="Basic and acidic residues" evidence="3">
    <location>
        <begin position="538"/>
        <end position="563"/>
    </location>
</feature>
<evidence type="ECO:0000259" key="4">
    <source>
        <dbReference type="Pfam" id="PF13934"/>
    </source>
</evidence>
<keyword evidence="2" id="KW-0539">Nucleus</keyword>
<dbReference type="Proteomes" id="UP000559027">
    <property type="component" value="Unassembled WGS sequence"/>
</dbReference>
<feature type="compositionally biased region" description="Polar residues" evidence="3">
    <location>
        <begin position="657"/>
        <end position="672"/>
    </location>
</feature>
<evidence type="ECO:0000256" key="2">
    <source>
        <dbReference type="ARBA" id="ARBA00023242"/>
    </source>
</evidence>
<dbReference type="Pfam" id="PF13934">
    <property type="entry name" value="ELYS"/>
    <property type="match status" value="1"/>
</dbReference>
<name>A0A8H5G2K8_9AGAR</name>
<gene>
    <name evidence="5" type="ORF">D9756_006624</name>
</gene>
<feature type="compositionally biased region" description="Pro residues" evidence="3">
    <location>
        <begin position="504"/>
        <end position="514"/>
    </location>
</feature>
<feature type="compositionally biased region" description="Basic residues" evidence="3">
    <location>
        <begin position="632"/>
        <end position="642"/>
    </location>
</feature>
<protein>
    <recommendedName>
        <fullName evidence="4">ELYS-like domain-containing protein</fullName>
    </recommendedName>
</protein>
<evidence type="ECO:0000313" key="6">
    <source>
        <dbReference type="Proteomes" id="UP000559027"/>
    </source>
</evidence>
<dbReference type="AlphaFoldDB" id="A0A8H5G2K8"/>
<feature type="compositionally biased region" description="Polar residues" evidence="3">
    <location>
        <begin position="738"/>
        <end position="754"/>
    </location>
</feature>
<feature type="compositionally biased region" description="Low complexity" evidence="3">
    <location>
        <begin position="720"/>
        <end position="737"/>
    </location>
</feature>
<feature type="region of interest" description="Disordered" evidence="3">
    <location>
        <begin position="333"/>
        <end position="404"/>
    </location>
</feature>
<feature type="compositionally biased region" description="Low complexity" evidence="3">
    <location>
        <begin position="773"/>
        <end position="786"/>
    </location>
</feature>
<dbReference type="OrthoDB" id="20729at2759"/>
<comment type="subcellular location">
    <subcellularLocation>
        <location evidence="1">Nucleus</location>
    </subcellularLocation>
</comment>
<dbReference type="EMBL" id="JAACJO010000006">
    <property type="protein sequence ID" value="KAF5357206.1"/>
    <property type="molecule type" value="Genomic_DNA"/>
</dbReference>
<feature type="compositionally biased region" description="Acidic residues" evidence="3">
    <location>
        <begin position="705"/>
        <end position="716"/>
    </location>
</feature>
<keyword evidence="6" id="KW-1185">Reference proteome</keyword>
<accession>A0A8H5G2K8</accession>
<feature type="compositionally biased region" description="Basic and acidic residues" evidence="3">
    <location>
        <begin position="588"/>
        <end position="602"/>
    </location>
</feature>
<reference evidence="5 6" key="1">
    <citation type="journal article" date="2020" name="ISME J.">
        <title>Uncovering the hidden diversity of litter-decomposition mechanisms in mushroom-forming fungi.</title>
        <authorList>
            <person name="Floudas D."/>
            <person name="Bentzer J."/>
            <person name="Ahren D."/>
            <person name="Johansson T."/>
            <person name="Persson P."/>
            <person name="Tunlid A."/>
        </authorList>
    </citation>
    <scope>NUCLEOTIDE SEQUENCE [LARGE SCALE GENOMIC DNA]</scope>
    <source>
        <strain evidence="5 6">CBS 146.42</strain>
    </source>
</reference>